<evidence type="ECO:0008006" key="4">
    <source>
        <dbReference type="Google" id="ProtNLM"/>
    </source>
</evidence>
<evidence type="ECO:0000256" key="1">
    <source>
        <dbReference type="SAM" id="MobiDB-lite"/>
    </source>
</evidence>
<sequence>MSGSQGGCAQPWRDGAWLRRMRAMATEGDGRRQRQVDDEGSSGGGRPSGDRGMVLGRRCRRQRWTTVADGAGAKKS</sequence>
<feature type="compositionally biased region" description="Basic and acidic residues" evidence="1">
    <location>
        <begin position="28"/>
        <end position="37"/>
    </location>
</feature>
<keyword evidence="3" id="KW-1185">Reference proteome</keyword>
<comment type="caution">
    <text evidence="2">The sequence shown here is derived from an EMBL/GenBank/DDBJ whole genome shotgun (WGS) entry which is preliminary data.</text>
</comment>
<evidence type="ECO:0000313" key="2">
    <source>
        <dbReference type="EMBL" id="KAF0921614.1"/>
    </source>
</evidence>
<dbReference type="EMBL" id="SPHZ02000004">
    <property type="protein sequence ID" value="KAF0921614.1"/>
    <property type="molecule type" value="Genomic_DNA"/>
</dbReference>
<dbReference type="AlphaFoldDB" id="A0A6G1EAY9"/>
<gene>
    <name evidence="2" type="ORF">E2562_011366</name>
</gene>
<protein>
    <recommendedName>
        <fullName evidence="4">DUF834 domain-containing protein</fullName>
    </recommendedName>
</protein>
<proteinExistence type="predicted"/>
<name>A0A6G1EAY9_9ORYZ</name>
<feature type="region of interest" description="Disordered" evidence="1">
    <location>
        <begin position="25"/>
        <end position="58"/>
    </location>
</feature>
<accession>A0A6G1EAY9</accession>
<evidence type="ECO:0000313" key="3">
    <source>
        <dbReference type="Proteomes" id="UP000479710"/>
    </source>
</evidence>
<reference evidence="2 3" key="1">
    <citation type="submission" date="2019-11" db="EMBL/GenBank/DDBJ databases">
        <title>Whole genome sequence of Oryza granulata.</title>
        <authorList>
            <person name="Li W."/>
        </authorList>
    </citation>
    <scope>NUCLEOTIDE SEQUENCE [LARGE SCALE GENOMIC DNA]</scope>
    <source>
        <strain evidence="3">cv. Menghai</strain>
        <tissue evidence="2">Leaf</tissue>
    </source>
</reference>
<organism evidence="2 3">
    <name type="scientific">Oryza meyeriana var. granulata</name>
    <dbReference type="NCBI Taxonomy" id="110450"/>
    <lineage>
        <taxon>Eukaryota</taxon>
        <taxon>Viridiplantae</taxon>
        <taxon>Streptophyta</taxon>
        <taxon>Embryophyta</taxon>
        <taxon>Tracheophyta</taxon>
        <taxon>Spermatophyta</taxon>
        <taxon>Magnoliopsida</taxon>
        <taxon>Liliopsida</taxon>
        <taxon>Poales</taxon>
        <taxon>Poaceae</taxon>
        <taxon>BOP clade</taxon>
        <taxon>Oryzoideae</taxon>
        <taxon>Oryzeae</taxon>
        <taxon>Oryzinae</taxon>
        <taxon>Oryza</taxon>
        <taxon>Oryza meyeriana</taxon>
    </lineage>
</organism>
<dbReference type="Proteomes" id="UP000479710">
    <property type="component" value="Unassembled WGS sequence"/>
</dbReference>